<keyword evidence="2" id="KW-1133">Transmembrane helix</keyword>
<feature type="transmembrane region" description="Helical" evidence="2">
    <location>
        <begin position="563"/>
        <end position="592"/>
    </location>
</feature>
<keyword evidence="4" id="KW-1185">Reference proteome</keyword>
<accession>A0ABQ5AII0</accession>
<dbReference type="PROSITE" id="PS51257">
    <property type="entry name" value="PROKAR_LIPOPROTEIN"/>
    <property type="match status" value="1"/>
</dbReference>
<dbReference type="Proteomes" id="UP001151760">
    <property type="component" value="Unassembled WGS sequence"/>
</dbReference>
<feature type="transmembrane region" description="Helical" evidence="2">
    <location>
        <begin position="498"/>
        <end position="520"/>
    </location>
</feature>
<organism evidence="3 4">
    <name type="scientific">Tanacetum coccineum</name>
    <dbReference type="NCBI Taxonomy" id="301880"/>
    <lineage>
        <taxon>Eukaryota</taxon>
        <taxon>Viridiplantae</taxon>
        <taxon>Streptophyta</taxon>
        <taxon>Embryophyta</taxon>
        <taxon>Tracheophyta</taxon>
        <taxon>Spermatophyta</taxon>
        <taxon>Magnoliopsida</taxon>
        <taxon>eudicotyledons</taxon>
        <taxon>Gunneridae</taxon>
        <taxon>Pentapetalae</taxon>
        <taxon>asterids</taxon>
        <taxon>campanulids</taxon>
        <taxon>Asterales</taxon>
        <taxon>Asteraceae</taxon>
        <taxon>Asteroideae</taxon>
        <taxon>Anthemideae</taxon>
        <taxon>Anthemidinae</taxon>
        <taxon>Tanacetum</taxon>
    </lineage>
</organism>
<name>A0ABQ5AII0_9ASTR</name>
<evidence type="ECO:0000313" key="4">
    <source>
        <dbReference type="Proteomes" id="UP001151760"/>
    </source>
</evidence>
<feature type="compositionally biased region" description="Basic and acidic residues" evidence="1">
    <location>
        <begin position="128"/>
        <end position="139"/>
    </location>
</feature>
<protein>
    <submittedName>
        <fullName evidence="3">Uncharacterized protein</fullName>
    </submittedName>
</protein>
<evidence type="ECO:0000256" key="1">
    <source>
        <dbReference type="SAM" id="MobiDB-lite"/>
    </source>
</evidence>
<reference evidence="3" key="2">
    <citation type="submission" date="2022-01" db="EMBL/GenBank/DDBJ databases">
        <authorList>
            <person name="Yamashiro T."/>
            <person name="Shiraishi A."/>
            <person name="Satake H."/>
            <person name="Nakayama K."/>
        </authorList>
    </citation>
    <scope>NUCLEOTIDE SEQUENCE</scope>
</reference>
<feature type="transmembrane region" description="Helical" evidence="2">
    <location>
        <begin position="532"/>
        <end position="551"/>
    </location>
</feature>
<evidence type="ECO:0000256" key="2">
    <source>
        <dbReference type="SAM" id="Phobius"/>
    </source>
</evidence>
<dbReference type="EMBL" id="BQNB010012326">
    <property type="protein sequence ID" value="GJT02138.1"/>
    <property type="molecule type" value="Genomic_DNA"/>
</dbReference>
<evidence type="ECO:0000313" key="3">
    <source>
        <dbReference type="EMBL" id="GJT02138.1"/>
    </source>
</evidence>
<feature type="region of interest" description="Disordered" evidence="1">
    <location>
        <begin position="124"/>
        <end position="144"/>
    </location>
</feature>
<sequence length="594" mass="65536">MRKVNTIVSSSCTLMSISCSTKENKVSLTSGRSDSIMECVLHSFVAENEPDQIWIYETLRSNLPDLTEGSDVDATNVFNWDFLQDATLTADFAMMGFLLKYNIVCQGWGDHAVPPPSMNLYGPPQYKSDIEETHDKSSDSETYASCDSSLKTQTKDFPPTVDIKTLPESDVEDQIPLLAVYRNRPAVNSADRPNPADWSKRPATVSAGRPVCWVSITNPHNKTPYQLLSGKVPQIGHLKPFGCQVTILNTSDHLGKFEGKADEGYLLVYAPNSKAYRVILALKLDTPAGFRLALISAGVVSAGKTSSAGNVPTASLISLHFLQDKIDLKNKRDARGIVLKENNSKVGLPGTDRQEDGIDYDSVFPQYPIRSNHTFIGFCFYIGLSGISAGCKSAFPMREIGRRSYVKDMLTKFDKVESVRTATTPYEAAKTKLKDETDPPVMYILEPEIHTGGCQFSRQTVKFHVNAKQTIWLLLLQSRSKLPTAKLCAQVVNTAAQVVILSASTMVFSSRTMILLVVIFPLDAYLCGSMDYLLIPFICCGQTSAVEFHFSDRGEKEEKDGSLILLVGWSLPLVTWFLLVVSIPAGVTMYLLPE</sequence>
<keyword evidence="2" id="KW-0472">Membrane</keyword>
<comment type="caution">
    <text evidence="3">The sequence shown here is derived from an EMBL/GenBank/DDBJ whole genome shotgun (WGS) entry which is preliminary data.</text>
</comment>
<proteinExistence type="predicted"/>
<gene>
    <name evidence="3" type="ORF">Tco_0823307</name>
</gene>
<feature type="transmembrane region" description="Helical" evidence="2">
    <location>
        <begin position="375"/>
        <end position="395"/>
    </location>
</feature>
<reference evidence="3" key="1">
    <citation type="journal article" date="2022" name="Int. J. Mol. Sci.">
        <title>Draft Genome of Tanacetum Coccineum: Genomic Comparison of Closely Related Tanacetum-Family Plants.</title>
        <authorList>
            <person name="Yamashiro T."/>
            <person name="Shiraishi A."/>
            <person name="Nakayama K."/>
            <person name="Satake H."/>
        </authorList>
    </citation>
    <scope>NUCLEOTIDE SEQUENCE</scope>
</reference>
<keyword evidence="2" id="KW-0812">Transmembrane</keyword>